<evidence type="ECO:0000313" key="2">
    <source>
        <dbReference type="EMBL" id="THG97574.1"/>
    </source>
</evidence>
<keyword evidence="1" id="KW-0378">Hydrolase</keyword>
<dbReference type="InterPro" id="IPR036412">
    <property type="entry name" value="HAD-like_sf"/>
</dbReference>
<dbReference type="InterPro" id="IPR023198">
    <property type="entry name" value="PGP-like_dom2"/>
</dbReference>
<dbReference type="InterPro" id="IPR051540">
    <property type="entry name" value="S-2-haloacid_dehalogenase"/>
</dbReference>
<protein>
    <recommendedName>
        <fullName evidence="4">Haloacid dehalogenase</fullName>
    </recommendedName>
</protein>
<dbReference type="AlphaFoldDB" id="A0A4S4KH26"/>
<sequence length="165" mass="18778">MGVQDRRDAMEALKGVEAIFFDVFGTVVDWQGGVSQELNRHYEGLLGIDWIAFAREWRAGYFATTRRIAEGGTGSMNVDVVHREILDSMLASPRWEHLGLLWDEEKRRDLTLAWHRLSGWPDSKEGLYAIKKQAIITTLSNGSVKLLVDMVSNWQLITLCELQEA</sequence>
<organism evidence="2 3">
    <name type="scientific">Hermanssonia centrifuga</name>
    <dbReference type="NCBI Taxonomy" id="98765"/>
    <lineage>
        <taxon>Eukaryota</taxon>
        <taxon>Fungi</taxon>
        <taxon>Dikarya</taxon>
        <taxon>Basidiomycota</taxon>
        <taxon>Agaricomycotina</taxon>
        <taxon>Agaricomycetes</taxon>
        <taxon>Polyporales</taxon>
        <taxon>Meruliaceae</taxon>
        <taxon>Hermanssonia</taxon>
    </lineage>
</organism>
<dbReference type="Gene3D" id="1.10.150.240">
    <property type="entry name" value="Putative phosphatase, domain 2"/>
    <property type="match status" value="1"/>
</dbReference>
<comment type="caution">
    <text evidence="2">The sequence shown here is derived from an EMBL/GenBank/DDBJ whole genome shotgun (WGS) entry which is preliminary data.</text>
</comment>
<gene>
    <name evidence="2" type="ORF">EW026_g4446</name>
</gene>
<dbReference type="PANTHER" id="PTHR43316">
    <property type="entry name" value="HYDROLASE, HALOACID DELAHOGENASE-RELATED"/>
    <property type="match status" value="1"/>
</dbReference>
<evidence type="ECO:0008006" key="4">
    <source>
        <dbReference type="Google" id="ProtNLM"/>
    </source>
</evidence>
<keyword evidence="3" id="KW-1185">Reference proteome</keyword>
<dbReference type="SUPFAM" id="SSF56784">
    <property type="entry name" value="HAD-like"/>
    <property type="match status" value="1"/>
</dbReference>
<dbReference type="PANTHER" id="PTHR43316:SF3">
    <property type="entry name" value="HALOACID DEHALOGENASE, TYPE II (AFU_ORTHOLOGUE AFUA_2G07750)-RELATED"/>
    <property type="match status" value="1"/>
</dbReference>
<evidence type="ECO:0000256" key="1">
    <source>
        <dbReference type="ARBA" id="ARBA00022801"/>
    </source>
</evidence>
<accession>A0A4S4KH26</accession>
<dbReference type="EMBL" id="SGPJ01000160">
    <property type="protein sequence ID" value="THG97574.1"/>
    <property type="molecule type" value="Genomic_DNA"/>
</dbReference>
<dbReference type="Proteomes" id="UP000309038">
    <property type="component" value="Unassembled WGS sequence"/>
</dbReference>
<evidence type="ECO:0000313" key="3">
    <source>
        <dbReference type="Proteomes" id="UP000309038"/>
    </source>
</evidence>
<name>A0A4S4KH26_9APHY</name>
<reference evidence="2 3" key="1">
    <citation type="submission" date="2019-02" db="EMBL/GenBank/DDBJ databases">
        <title>Genome sequencing of the rare red list fungi Phlebia centrifuga.</title>
        <authorList>
            <person name="Buettner E."/>
            <person name="Kellner H."/>
        </authorList>
    </citation>
    <scope>NUCLEOTIDE SEQUENCE [LARGE SCALE GENOMIC DNA]</scope>
    <source>
        <strain evidence="2 3">DSM 108282</strain>
    </source>
</reference>
<dbReference type="GO" id="GO:0016787">
    <property type="term" value="F:hydrolase activity"/>
    <property type="evidence" value="ECO:0007669"/>
    <property type="project" value="UniProtKB-KW"/>
</dbReference>
<proteinExistence type="predicted"/>